<comment type="caution">
    <text evidence="18">The sequence shown here is derived from an EMBL/GenBank/DDBJ whole genome shotgun (WGS) entry which is preliminary data.</text>
</comment>
<dbReference type="PANTHER" id="PTHR45674:SF13">
    <property type="entry name" value="DNA LIGASE-RELATED"/>
    <property type="match status" value="1"/>
</dbReference>
<dbReference type="EC" id="6.5.1.1" evidence="14"/>
<dbReference type="InterPro" id="IPR036599">
    <property type="entry name" value="DNA_ligase_N_sf"/>
</dbReference>
<dbReference type="InterPro" id="IPR012309">
    <property type="entry name" value="DNA_ligase_ATP-dep_C"/>
</dbReference>
<feature type="binding site" evidence="14">
    <location>
        <position position="235"/>
    </location>
    <ligand>
        <name>ATP</name>
        <dbReference type="ChEBI" id="CHEBI:30616"/>
    </ligand>
</feature>
<feature type="binding site" evidence="14">
    <location>
        <position position="372"/>
    </location>
    <ligand>
        <name>ATP</name>
        <dbReference type="ChEBI" id="CHEBI:30616"/>
    </ligand>
</feature>
<evidence type="ECO:0000256" key="14">
    <source>
        <dbReference type="HAMAP-Rule" id="MF_00407"/>
    </source>
</evidence>
<dbReference type="Gene3D" id="1.10.3260.10">
    <property type="entry name" value="DNA ligase, ATP-dependent, N-terminal domain"/>
    <property type="match status" value="1"/>
</dbReference>
<dbReference type="GO" id="GO:0006310">
    <property type="term" value="P:DNA recombination"/>
    <property type="evidence" value="ECO:0007669"/>
    <property type="project" value="UniProtKB-UniRule"/>
</dbReference>
<keyword evidence="8 14" id="KW-0460">Magnesium</keyword>
<dbReference type="PROSITE" id="PS00697">
    <property type="entry name" value="DNA_LIGASE_A1"/>
    <property type="match status" value="1"/>
</dbReference>
<evidence type="ECO:0000256" key="13">
    <source>
        <dbReference type="ARBA" id="ARBA00054532"/>
    </source>
</evidence>
<evidence type="ECO:0000256" key="16">
    <source>
        <dbReference type="RuleBase" id="RU004196"/>
    </source>
</evidence>
<dbReference type="GO" id="GO:0046872">
    <property type="term" value="F:metal ion binding"/>
    <property type="evidence" value="ECO:0007669"/>
    <property type="project" value="UniProtKB-KW"/>
</dbReference>
<keyword evidence="11 14" id="KW-0131">Cell cycle</keyword>
<dbReference type="InterPro" id="IPR050191">
    <property type="entry name" value="ATP-dep_DNA_ligase"/>
</dbReference>
<name>A0ABD6QRQ1_MYCFO</name>
<dbReference type="InterPro" id="IPR000977">
    <property type="entry name" value="DNA_ligase_ATP-dep"/>
</dbReference>
<dbReference type="GO" id="GO:0006281">
    <property type="term" value="P:DNA repair"/>
    <property type="evidence" value="ECO:0007669"/>
    <property type="project" value="UniProtKB-UniRule"/>
</dbReference>
<dbReference type="CDD" id="cd07972">
    <property type="entry name" value="OBF_DNA_ligase_Arch_LigB"/>
    <property type="match status" value="1"/>
</dbReference>
<dbReference type="PROSITE" id="PS00333">
    <property type="entry name" value="DNA_LIGASE_A2"/>
    <property type="match status" value="1"/>
</dbReference>
<dbReference type="SUPFAM" id="SSF50249">
    <property type="entry name" value="Nucleic acid-binding proteins"/>
    <property type="match status" value="1"/>
</dbReference>
<comment type="cofactor">
    <cofactor evidence="14">
        <name>Mg(2+)</name>
        <dbReference type="ChEBI" id="CHEBI:18420"/>
    </cofactor>
</comment>
<dbReference type="Pfam" id="PF04675">
    <property type="entry name" value="DNA_ligase_A_N"/>
    <property type="match status" value="1"/>
</dbReference>
<evidence type="ECO:0000259" key="17">
    <source>
        <dbReference type="PROSITE" id="PS50160"/>
    </source>
</evidence>
<organism evidence="18 19">
    <name type="scientific">Mycolicibacterium fortuitum</name>
    <name type="common">Mycobacterium fortuitum</name>
    <dbReference type="NCBI Taxonomy" id="1766"/>
    <lineage>
        <taxon>Bacteria</taxon>
        <taxon>Bacillati</taxon>
        <taxon>Actinomycetota</taxon>
        <taxon>Actinomycetes</taxon>
        <taxon>Mycobacteriales</taxon>
        <taxon>Mycobacteriaceae</taxon>
        <taxon>Mycolicibacterium</taxon>
    </lineage>
</organism>
<dbReference type="Gene3D" id="3.30.470.30">
    <property type="entry name" value="DNA ligase/mRNA capping enzyme"/>
    <property type="match status" value="1"/>
</dbReference>
<dbReference type="AlphaFoldDB" id="A0ABD6QRQ1"/>
<dbReference type="HAMAP" id="MF_00407">
    <property type="entry name" value="DNA_ligase"/>
    <property type="match status" value="1"/>
</dbReference>
<evidence type="ECO:0000256" key="4">
    <source>
        <dbReference type="ARBA" id="ARBA00022723"/>
    </source>
</evidence>
<comment type="similarity">
    <text evidence="14 16">Belongs to the ATP-dependent DNA ligase family.</text>
</comment>
<dbReference type="InterPro" id="IPR012340">
    <property type="entry name" value="NA-bd_OB-fold"/>
</dbReference>
<dbReference type="InterPro" id="IPR016059">
    <property type="entry name" value="DNA_ligase_ATP-dep_CS"/>
</dbReference>
<evidence type="ECO:0000256" key="7">
    <source>
        <dbReference type="ARBA" id="ARBA00022840"/>
    </source>
</evidence>
<dbReference type="Gene3D" id="2.40.50.140">
    <property type="entry name" value="Nucleic acid-binding proteins"/>
    <property type="match status" value="1"/>
</dbReference>
<evidence type="ECO:0000256" key="2">
    <source>
        <dbReference type="ARBA" id="ARBA00022618"/>
    </source>
</evidence>
<evidence type="ECO:0000256" key="10">
    <source>
        <dbReference type="ARBA" id="ARBA00023204"/>
    </source>
</evidence>
<sequence length="507" mass="53678">MLLADVAAASSDIAGASARLAKIDRIATLLAATAEDGDARSVAVTVSWLSGELPQRQIGVGWAALRALPAPAEVPTLTVTGVDAAFSEIKGIAGKGSQALRADAVRRLFAAATGTEQTFLRRLLGGELRQGALAGVMADAVARASAIPAAEVRRAAMLAGDLPAVAAAALNGGRAALAEFALQVGRPVGPMLAQTATDVADALERLGGTAVLEAKLDGARVQIHRTGAKVAVYTRSLDDVTHRLPEVVAATLALPATDLIADAEAIALRPDNRPHPFQVTAARFGRKTADDLEPLSVFFFDLLHVDGQDLLDLPTDQRLAALDALVPRDRRVDRIVTDDVDAAQQFLDRTLAAGHEGVMAKSPTAPYEAGRRGAGWLKVKPVHTLDLVVLAVERGSGRRTGKLSNIHLGARDPDTGGYVMLGKTFKGMTDAMLAWQTERFRELEVSDDGWVVTLRPEQVVEIAFDGVQRSSRYPGGVALRFARVLRYRDDKPAAEADTIDTVRAFLT</sequence>
<keyword evidence="10 14" id="KW-0234">DNA repair</keyword>
<proteinExistence type="inferred from homology"/>
<dbReference type="RefSeq" id="WP_076203497.1">
    <property type="nucleotide sequence ID" value="NZ_MBER01000022.1"/>
</dbReference>
<evidence type="ECO:0000256" key="11">
    <source>
        <dbReference type="ARBA" id="ARBA00023306"/>
    </source>
</evidence>
<dbReference type="InterPro" id="IPR012308">
    <property type="entry name" value="DNA_ligase_ATP-dep_N"/>
</dbReference>
<feature type="domain" description="ATP-dependent DNA ligase family profile" evidence="17">
    <location>
        <begin position="288"/>
        <end position="412"/>
    </location>
</feature>
<dbReference type="GO" id="GO:0006260">
    <property type="term" value="P:DNA replication"/>
    <property type="evidence" value="ECO:0007669"/>
    <property type="project" value="UniProtKB-UniRule"/>
</dbReference>
<dbReference type="PANTHER" id="PTHR45674">
    <property type="entry name" value="DNA LIGASE 1/3 FAMILY MEMBER"/>
    <property type="match status" value="1"/>
</dbReference>
<evidence type="ECO:0000256" key="12">
    <source>
        <dbReference type="ARBA" id="ARBA00034003"/>
    </source>
</evidence>
<dbReference type="NCBIfam" id="NF002868">
    <property type="entry name" value="PRK03180.1"/>
    <property type="match status" value="1"/>
</dbReference>
<dbReference type="Pfam" id="PF01068">
    <property type="entry name" value="DNA_ligase_A_M"/>
    <property type="match status" value="1"/>
</dbReference>
<comment type="catalytic activity">
    <reaction evidence="12 14 15">
        <text>ATP + (deoxyribonucleotide)n-3'-hydroxyl + 5'-phospho-(deoxyribonucleotide)m = (deoxyribonucleotide)n+m + AMP + diphosphate.</text>
        <dbReference type="EC" id="6.5.1.1"/>
    </reaction>
</comment>
<dbReference type="Pfam" id="PF04679">
    <property type="entry name" value="DNA_ligase_A_C"/>
    <property type="match status" value="1"/>
</dbReference>
<accession>A0ABD6QRQ1</accession>
<keyword evidence="7 14" id="KW-0067">ATP-binding</keyword>
<evidence type="ECO:0000256" key="3">
    <source>
        <dbReference type="ARBA" id="ARBA00022705"/>
    </source>
</evidence>
<dbReference type="InterPro" id="IPR022865">
    <property type="entry name" value="DNA_ligae_ATP-dep_bac/arc"/>
</dbReference>
<keyword evidence="9 14" id="KW-0233">DNA recombination</keyword>
<dbReference type="InterPro" id="IPR012310">
    <property type="entry name" value="DNA_ligase_ATP-dep_cent"/>
</dbReference>
<keyword evidence="3 14" id="KW-0235">DNA replication</keyword>
<keyword evidence="2 14" id="KW-0132">Cell division</keyword>
<keyword evidence="5 14" id="KW-0547">Nucleotide-binding</keyword>
<feature type="active site" description="N6-AMP-lysine intermediate" evidence="14">
    <location>
        <position position="215"/>
    </location>
</feature>
<feature type="binding site" evidence="14">
    <location>
        <position position="264"/>
    </location>
    <ligand>
        <name>ATP</name>
        <dbReference type="ChEBI" id="CHEBI:30616"/>
    </ligand>
</feature>
<evidence type="ECO:0000256" key="9">
    <source>
        <dbReference type="ARBA" id="ARBA00023172"/>
    </source>
</evidence>
<dbReference type="GO" id="GO:0051301">
    <property type="term" value="P:cell division"/>
    <property type="evidence" value="ECO:0007669"/>
    <property type="project" value="UniProtKB-KW"/>
</dbReference>
<gene>
    <name evidence="14" type="primary">lig</name>
    <name evidence="18" type="ORF">A5742_20010</name>
</gene>
<evidence type="ECO:0000256" key="15">
    <source>
        <dbReference type="RuleBase" id="RU000617"/>
    </source>
</evidence>
<dbReference type="EMBL" id="MBER01000022">
    <property type="protein sequence ID" value="OMC50602.1"/>
    <property type="molecule type" value="Genomic_DNA"/>
</dbReference>
<feature type="binding site" evidence="14">
    <location>
        <position position="220"/>
    </location>
    <ligand>
        <name>ATP</name>
        <dbReference type="ChEBI" id="CHEBI:30616"/>
    </ligand>
</feature>
<feature type="binding site" evidence="14">
    <location>
        <position position="300"/>
    </location>
    <ligand>
        <name>ATP</name>
        <dbReference type="ChEBI" id="CHEBI:30616"/>
    </ligand>
</feature>
<dbReference type="SUPFAM" id="SSF56091">
    <property type="entry name" value="DNA ligase/mRNA capping enzyme, catalytic domain"/>
    <property type="match status" value="1"/>
</dbReference>
<keyword evidence="1 14" id="KW-0436">Ligase</keyword>
<evidence type="ECO:0000313" key="19">
    <source>
        <dbReference type="Proteomes" id="UP000187001"/>
    </source>
</evidence>
<evidence type="ECO:0000313" key="18">
    <source>
        <dbReference type="EMBL" id="OMC50602.1"/>
    </source>
</evidence>
<dbReference type="Proteomes" id="UP000187001">
    <property type="component" value="Unassembled WGS sequence"/>
</dbReference>
<feature type="binding site" evidence="14">
    <location>
        <position position="213"/>
    </location>
    <ligand>
        <name>ATP</name>
        <dbReference type="ChEBI" id="CHEBI:30616"/>
    </ligand>
</feature>
<protein>
    <recommendedName>
        <fullName evidence="14">Probable DNA ligase</fullName>
        <ecNumber evidence="14">6.5.1.1</ecNumber>
    </recommendedName>
    <alternativeName>
        <fullName evidence="14">Polydeoxyribonucleotide synthase [ATP]</fullName>
    </alternativeName>
</protein>
<evidence type="ECO:0000256" key="5">
    <source>
        <dbReference type="ARBA" id="ARBA00022741"/>
    </source>
</evidence>
<evidence type="ECO:0000256" key="8">
    <source>
        <dbReference type="ARBA" id="ARBA00022842"/>
    </source>
</evidence>
<keyword evidence="4 14" id="KW-0479">Metal-binding</keyword>
<dbReference type="GO" id="GO:0003910">
    <property type="term" value="F:DNA ligase (ATP) activity"/>
    <property type="evidence" value="ECO:0007669"/>
    <property type="project" value="UniProtKB-UniRule"/>
</dbReference>
<keyword evidence="6 14" id="KW-0227">DNA damage</keyword>
<dbReference type="PROSITE" id="PS50160">
    <property type="entry name" value="DNA_LIGASE_A3"/>
    <property type="match status" value="1"/>
</dbReference>
<evidence type="ECO:0000256" key="6">
    <source>
        <dbReference type="ARBA" id="ARBA00022763"/>
    </source>
</evidence>
<dbReference type="CDD" id="cd07901">
    <property type="entry name" value="Adenylation_DNA_ligase_Arch_LigB"/>
    <property type="match status" value="1"/>
</dbReference>
<feature type="binding site" evidence="14">
    <location>
        <position position="378"/>
    </location>
    <ligand>
        <name>ATP</name>
        <dbReference type="ChEBI" id="CHEBI:30616"/>
    </ligand>
</feature>
<dbReference type="FunFam" id="2.40.50.140:FF:000163">
    <property type="entry name" value="Probable DNA ligase"/>
    <property type="match status" value="1"/>
</dbReference>
<dbReference type="GO" id="GO:0005524">
    <property type="term" value="F:ATP binding"/>
    <property type="evidence" value="ECO:0007669"/>
    <property type="project" value="UniProtKB-UniRule"/>
</dbReference>
<dbReference type="NCBIfam" id="TIGR00574">
    <property type="entry name" value="dnl1"/>
    <property type="match status" value="1"/>
</dbReference>
<comment type="function">
    <text evidence="13 14">DNA ligase that seals nicks in double-stranded DNA during DNA replication, DNA recombination and DNA repair.</text>
</comment>
<reference evidence="18 19" key="1">
    <citation type="submission" date="2016-07" db="EMBL/GenBank/DDBJ databases">
        <authorList>
            <person name="Sutton G."/>
            <person name="Brinkac L."/>
            <person name="Sanka R."/>
            <person name="Adams M."/>
            <person name="Lau E."/>
            <person name="Kumar A."/>
            <person name="Macaden R."/>
        </authorList>
    </citation>
    <scope>NUCLEOTIDE SEQUENCE [LARGE SCALE GENOMIC DNA]</scope>
    <source>
        <strain evidence="18 19">GA-0871</strain>
    </source>
</reference>
<dbReference type="SUPFAM" id="SSF117018">
    <property type="entry name" value="ATP-dependent DNA ligase DNA-binding domain"/>
    <property type="match status" value="1"/>
</dbReference>
<evidence type="ECO:0000256" key="1">
    <source>
        <dbReference type="ARBA" id="ARBA00022598"/>
    </source>
</evidence>